<proteinExistence type="predicted"/>
<name>A0A5J4RLL8_9ZZZZ</name>
<comment type="caution">
    <text evidence="1">The sequence shown here is derived from an EMBL/GenBank/DDBJ whole genome shotgun (WGS) entry which is preliminary data.</text>
</comment>
<dbReference type="EMBL" id="SNRY01000937">
    <property type="protein sequence ID" value="KAA6335016.1"/>
    <property type="molecule type" value="Genomic_DNA"/>
</dbReference>
<reference evidence="1" key="1">
    <citation type="submission" date="2019-03" db="EMBL/GenBank/DDBJ databases">
        <title>Single cell metagenomics reveals metabolic interactions within the superorganism composed of flagellate Streblomastix strix and complex community of Bacteroidetes bacteria on its surface.</title>
        <authorList>
            <person name="Treitli S.C."/>
            <person name="Kolisko M."/>
            <person name="Husnik F."/>
            <person name="Keeling P."/>
            <person name="Hampl V."/>
        </authorList>
    </citation>
    <scope>NUCLEOTIDE SEQUENCE</scope>
    <source>
        <strain evidence="1">STM</strain>
    </source>
</reference>
<evidence type="ECO:0000313" key="1">
    <source>
        <dbReference type="EMBL" id="KAA6335016.1"/>
    </source>
</evidence>
<protein>
    <submittedName>
        <fullName evidence="1">Uncharacterized protein</fullName>
    </submittedName>
</protein>
<dbReference type="AlphaFoldDB" id="A0A5J4RLL8"/>
<gene>
    <name evidence="1" type="ORF">EZS27_016723</name>
</gene>
<sequence length="29" mass="3477">MPDAACRRLLALFRQLTPEQITTVKRDWF</sequence>
<organism evidence="1">
    <name type="scientific">termite gut metagenome</name>
    <dbReference type="NCBI Taxonomy" id="433724"/>
    <lineage>
        <taxon>unclassified sequences</taxon>
        <taxon>metagenomes</taxon>
        <taxon>organismal metagenomes</taxon>
    </lineage>
</organism>
<accession>A0A5J4RLL8</accession>